<dbReference type="InterPro" id="IPR001079">
    <property type="entry name" value="Galectin_CRD"/>
</dbReference>
<dbReference type="RefSeq" id="XP_058980768.1">
    <property type="nucleotide sequence ID" value="XM_059124785.1"/>
</dbReference>
<dbReference type="SMART" id="SM00276">
    <property type="entry name" value="GLECT"/>
    <property type="match status" value="2"/>
</dbReference>
<keyword evidence="1" id="KW-0430">Lectin</keyword>
<evidence type="ECO:0000256" key="1">
    <source>
        <dbReference type="ARBA" id="ARBA00022734"/>
    </source>
</evidence>
<dbReference type="SMART" id="SM00908">
    <property type="entry name" value="Gal-bind_lectin"/>
    <property type="match status" value="2"/>
</dbReference>
<evidence type="ECO:0000313" key="4">
    <source>
        <dbReference type="RefSeq" id="XP_058980768.1"/>
    </source>
</evidence>
<evidence type="ECO:0000313" key="3">
    <source>
        <dbReference type="Proteomes" id="UP001652621"/>
    </source>
</evidence>
<evidence type="ECO:0000259" key="2">
    <source>
        <dbReference type="PROSITE" id="PS51304"/>
    </source>
</evidence>
<protein>
    <submittedName>
        <fullName evidence="4">Galectin-9</fullName>
    </submittedName>
</protein>
<dbReference type="PANTHER" id="PTHR11346">
    <property type="entry name" value="GALECTIN"/>
    <property type="match status" value="1"/>
</dbReference>
<feature type="domain" description="Galectin" evidence="2">
    <location>
        <begin position="434"/>
        <end position="575"/>
    </location>
</feature>
<dbReference type="Proteomes" id="UP001652621">
    <property type="component" value="Unplaced"/>
</dbReference>
<feature type="domain" description="Galectin" evidence="2">
    <location>
        <begin position="218"/>
        <end position="352"/>
    </location>
</feature>
<dbReference type="Gene3D" id="2.60.120.200">
    <property type="match status" value="2"/>
</dbReference>
<organism evidence="3 4">
    <name type="scientific">Musca domestica</name>
    <name type="common">House fly</name>
    <dbReference type="NCBI Taxonomy" id="7370"/>
    <lineage>
        <taxon>Eukaryota</taxon>
        <taxon>Metazoa</taxon>
        <taxon>Ecdysozoa</taxon>
        <taxon>Arthropoda</taxon>
        <taxon>Hexapoda</taxon>
        <taxon>Insecta</taxon>
        <taxon>Pterygota</taxon>
        <taxon>Neoptera</taxon>
        <taxon>Endopterygota</taxon>
        <taxon>Diptera</taxon>
        <taxon>Brachycera</taxon>
        <taxon>Muscomorpha</taxon>
        <taxon>Muscoidea</taxon>
        <taxon>Muscidae</taxon>
        <taxon>Musca</taxon>
    </lineage>
</organism>
<dbReference type="SUPFAM" id="SSF49899">
    <property type="entry name" value="Concanavalin A-like lectins/glucanases"/>
    <property type="match status" value="2"/>
</dbReference>
<dbReference type="GeneID" id="101894555"/>
<dbReference type="InterPro" id="IPR013320">
    <property type="entry name" value="ConA-like_dom_sf"/>
</dbReference>
<keyword evidence="3" id="KW-1185">Reference proteome</keyword>
<dbReference type="Pfam" id="PF00337">
    <property type="entry name" value="Gal-bind_lectin"/>
    <property type="match status" value="2"/>
</dbReference>
<proteinExistence type="predicted"/>
<reference evidence="4" key="1">
    <citation type="submission" date="2025-08" db="UniProtKB">
        <authorList>
            <consortium name="RefSeq"/>
        </authorList>
    </citation>
    <scope>IDENTIFICATION</scope>
    <source>
        <strain evidence="4">Aabys</strain>
        <tissue evidence="4">Whole body</tissue>
    </source>
</reference>
<accession>A0ABM3V4V9</accession>
<dbReference type="CDD" id="cd00070">
    <property type="entry name" value="GLECT"/>
    <property type="match status" value="2"/>
</dbReference>
<dbReference type="PROSITE" id="PS51304">
    <property type="entry name" value="GALECTIN"/>
    <property type="match status" value="2"/>
</dbReference>
<dbReference type="InterPro" id="IPR044156">
    <property type="entry name" value="Galectin-like"/>
</dbReference>
<dbReference type="PANTHER" id="PTHR11346:SF185">
    <property type="entry name" value="GALECTIN"/>
    <property type="match status" value="1"/>
</dbReference>
<gene>
    <name evidence="4" type="primary">LOC101894555</name>
</gene>
<sequence length="581" mass="66533">MAALIYCLCSALNDLYVFTHAFQRCNCDYQRTLKYLRYRKRLLLYHQYLRDFHLDYYYRDYRAANNNGISEKQIAKEATTTASDTPTTIKYKSANFVTSQLAEDKGGEQQPLDEVDQISLSATATTTPRGRRIIQKMQRAGIDFAAIEASSEVFEVIDSFGIKSSQGAASSATEDFLLGERMNADFRENYFEPEDIEIIDGFEDDTILYQDGEDEPVYSNPNLGKLHEGVSFTVKGRTKKHCERFSINFIIENATRDVALHINPRLPQNYIVRNTKVRNAWGREEVASALPFSLRRGAAFSVQVLFTEECYMISVNGYHFCKFYHRLPYESVQSLEVKGEIEDVTVERLEVQHYPERLPESVPQKVRLARALREPTLPDAHTVAAYDETDRVAVPADAEDDKVITQWRVVKKANGDIEYEPKIVALNEIKLPYYGTIPRNSFQLGRVLKVEGRVRLLPQSFYINMQSGHNCWPHPVVALHLNPRFTKQSSGAIGRATVIRNSWIDGNWGQEERSDLETKFLPGKPFSLQIVHGDDSFKIYVNHQLLTEYKFRVSPSTIDTIYIQGDIKLFDVALEPYSKSV</sequence>
<name>A0ABM3V4V9_MUSDO</name>